<dbReference type="Pfam" id="PF03732">
    <property type="entry name" value="Retrotrans_gag"/>
    <property type="match status" value="1"/>
</dbReference>
<dbReference type="EMBL" id="LSSK01000298">
    <property type="protein sequence ID" value="OMH83846.1"/>
    <property type="molecule type" value="Genomic_DNA"/>
</dbReference>
<dbReference type="PANTHER" id="PTHR15503:SF22">
    <property type="entry name" value="TRANSPOSON TY3-I GAG POLYPROTEIN"/>
    <property type="match status" value="1"/>
</dbReference>
<dbReference type="AlphaFoldDB" id="A0A1R1PS81"/>
<reference evidence="3" key="1">
    <citation type="submission" date="2017-01" db="EMBL/GenBank/DDBJ databases">
        <authorList>
            <person name="Wang Y."/>
            <person name="White M."/>
            <person name="Kvist S."/>
            <person name="Moncalvo J.-M."/>
        </authorList>
    </citation>
    <scope>NUCLEOTIDE SEQUENCE [LARGE SCALE GENOMIC DNA]</scope>
    <source>
        <strain evidence="3">COL-18-3</strain>
    </source>
</reference>
<dbReference type="Proteomes" id="UP000188320">
    <property type="component" value="Unassembled WGS sequence"/>
</dbReference>
<gene>
    <name evidence="2" type="ORF">AX774_g2641</name>
</gene>
<dbReference type="InterPro" id="IPR005162">
    <property type="entry name" value="Retrotrans_gag_dom"/>
</dbReference>
<proteinExistence type="predicted"/>
<keyword evidence="3" id="KW-1185">Reference proteome</keyword>
<dbReference type="OrthoDB" id="5151719at2759"/>
<comment type="caution">
    <text evidence="2">The sequence shown here is derived from an EMBL/GenBank/DDBJ whole genome shotgun (WGS) entry which is preliminary data.</text>
</comment>
<protein>
    <submittedName>
        <fullName evidence="2">Retrotransposon-derived protein PEG10</fullName>
    </submittedName>
</protein>
<evidence type="ECO:0000259" key="1">
    <source>
        <dbReference type="Pfam" id="PF03732"/>
    </source>
</evidence>
<organism evidence="2 3">
    <name type="scientific">Zancudomyces culisetae</name>
    <name type="common">Gut fungus</name>
    <name type="synonym">Smittium culisetae</name>
    <dbReference type="NCBI Taxonomy" id="1213189"/>
    <lineage>
        <taxon>Eukaryota</taxon>
        <taxon>Fungi</taxon>
        <taxon>Fungi incertae sedis</taxon>
        <taxon>Zoopagomycota</taxon>
        <taxon>Kickxellomycotina</taxon>
        <taxon>Harpellomycetes</taxon>
        <taxon>Harpellales</taxon>
        <taxon>Legeriomycetaceae</taxon>
        <taxon>Zancudomyces</taxon>
    </lineage>
</organism>
<dbReference type="InterPro" id="IPR032567">
    <property type="entry name" value="RTL1-rel"/>
</dbReference>
<feature type="domain" description="Retrotransposon gag" evidence="1">
    <location>
        <begin position="98"/>
        <end position="191"/>
    </location>
</feature>
<accession>A0A1R1PS81</accession>
<dbReference type="PANTHER" id="PTHR15503">
    <property type="entry name" value="LDOC1 RELATED"/>
    <property type="match status" value="1"/>
</dbReference>
<evidence type="ECO:0000313" key="2">
    <source>
        <dbReference type="EMBL" id="OMH83846.1"/>
    </source>
</evidence>
<name>A0A1R1PS81_ZANCU</name>
<evidence type="ECO:0000313" key="3">
    <source>
        <dbReference type="Proteomes" id="UP000188320"/>
    </source>
</evidence>
<sequence>MSDTHIEDLDAPVMMTVREYNELHRMYNRLESLQTRMDSLNNNPNPITPSQLLREPRVADPEYFNGNRDQLRNFLSQVQLVIEAQPSRFPTDKQKVIFTSTFLRGAAFSWLQPFLESRTPVPMLTDFELFTDEIQRVFGNPHQASTAERQLRRLKQTNSAANYATDFRRLSTLTHWNDSALCSQYYEGLKEEVKDLLARFDRTNNLSELIDLSIKVDNRLFERQLERSTRPRQL</sequence>